<dbReference type="EMBL" id="CH473949">
    <property type="protein sequence ID" value="EDL80035.1"/>
    <property type="molecule type" value="Genomic_DNA"/>
</dbReference>
<proteinExistence type="predicted"/>
<dbReference type="AlphaFoldDB" id="A6HPT4"/>
<feature type="region of interest" description="Disordered" evidence="1">
    <location>
        <begin position="1"/>
        <end position="27"/>
    </location>
</feature>
<evidence type="ECO:0000313" key="3">
    <source>
        <dbReference type="Proteomes" id="UP000234681"/>
    </source>
</evidence>
<protein>
    <submittedName>
        <fullName evidence="2">Similar to Shb-like adapter protein, Shf-human (Predicted), isoform CRA_b</fullName>
    </submittedName>
</protein>
<reference evidence="3" key="1">
    <citation type="submission" date="2005-09" db="EMBL/GenBank/DDBJ databases">
        <authorList>
            <person name="Mural R.J."/>
            <person name="Li P.W."/>
            <person name="Adams M.D."/>
            <person name="Amanatides P.G."/>
            <person name="Baden-Tillson H."/>
            <person name="Barnstead M."/>
            <person name="Chin S.H."/>
            <person name="Dew I."/>
            <person name="Evans C.A."/>
            <person name="Ferriera S."/>
            <person name="Flanigan M."/>
            <person name="Fosler C."/>
            <person name="Glodek A."/>
            <person name="Gu Z."/>
            <person name="Holt R.A."/>
            <person name="Jennings D."/>
            <person name="Kraft C.L."/>
            <person name="Lu F."/>
            <person name="Nguyen T."/>
            <person name="Nusskern D.R."/>
            <person name="Pfannkoch C.M."/>
            <person name="Sitter C."/>
            <person name="Sutton G.G."/>
            <person name="Venter J.C."/>
            <person name="Wang Z."/>
            <person name="Woodage T."/>
            <person name="Zheng X.H."/>
            <person name="Zhong F."/>
        </authorList>
    </citation>
    <scope>NUCLEOTIDE SEQUENCE [LARGE SCALE GENOMIC DNA]</scope>
    <source>
        <strain>BN</strain>
        <strain evidence="3">Sprague-Dawley</strain>
    </source>
</reference>
<evidence type="ECO:0000313" key="2">
    <source>
        <dbReference type="EMBL" id="EDL80035.1"/>
    </source>
</evidence>
<name>A6HPT4_RAT</name>
<gene>
    <name evidence="2" type="primary">RGD1562705_predicted</name>
    <name evidence="2" type="ORF">rCG_27165</name>
</gene>
<organism evidence="2 3">
    <name type="scientific">Rattus norvegicus</name>
    <name type="common">Rat</name>
    <dbReference type="NCBI Taxonomy" id="10116"/>
    <lineage>
        <taxon>Eukaryota</taxon>
        <taxon>Metazoa</taxon>
        <taxon>Chordata</taxon>
        <taxon>Craniata</taxon>
        <taxon>Vertebrata</taxon>
        <taxon>Euteleostomi</taxon>
        <taxon>Mammalia</taxon>
        <taxon>Eutheria</taxon>
        <taxon>Euarchontoglires</taxon>
        <taxon>Glires</taxon>
        <taxon>Rodentia</taxon>
        <taxon>Myomorpha</taxon>
        <taxon>Muroidea</taxon>
        <taxon>Muridae</taxon>
        <taxon>Murinae</taxon>
        <taxon>Rattus</taxon>
    </lineage>
</organism>
<dbReference type="Proteomes" id="UP000234681">
    <property type="component" value="Chromosome 3"/>
</dbReference>
<accession>A6HPT4</accession>
<feature type="non-terminal residue" evidence="2">
    <location>
        <position position="42"/>
    </location>
</feature>
<sequence>MGRGAHSPVGQKRISALSSGPARRGRTRCPLSNCWLWEPEMS</sequence>
<evidence type="ECO:0000256" key="1">
    <source>
        <dbReference type="SAM" id="MobiDB-lite"/>
    </source>
</evidence>